<dbReference type="InterPro" id="IPR022635">
    <property type="entry name" value="DNA_polIII_beta_C"/>
</dbReference>
<evidence type="ECO:0000256" key="6">
    <source>
        <dbReference type="ARBA" id="ARBA00022695"/>
    </source>
</evidence>
<dbReference type="InterPro" id="IPR046938">
    <property type="entry name" value="DNA_clamp_sf"/>
</dbReference>
<evidence type="ECO:0000256" key="5">
    <source>
        <dbReference type="ARBA" id="ARBA00022679"/>
    </source>
</evidence>
<keyword evidence="6 10" id="KW-0548">Nucleotidyltransferase</keyword>
<dbReference type="SMART" id="SM00480">
    <property type="entry name" value="POL3Bc"/>
    <property type="match status" value="1"/>
</dbReference>
<dbReference type="CDD" id="cd00140">
    <property type="entry name" value="beta_clamp"/>
    <property type="match status" value="1"/>
</dbReference>
<dbReference type="GO" id="GO:0008408">
    <property type="term" value="F:3'-5' exonuclease activity"/>
    <property type="evidence" value="ECO:0007669"/>
    <property type="project" value="InterPro"/>
</dbReference>
<evidence type="ECO:0000256" key="4">
    <source>
        <dbReference type="ARBA" id="ARBA00022490"/>
    </source>
</evidence>
<dbReference type="GO" id="GO:0009360">
    <property type="term" value="C:DNA polymerase III complex"/>
    <property type="evidence" value="ECO:0007669"/>
    <property type="project" value="InterPro"/>
</dbReference>
<evidence type="ECO:0000256" key="9">
    <source>
        <dbReference type="ARBA" id="ARBA00023125"/>
    </source>
</evidence>
<dbReference type="PANTHER" id="PTHR30478:SF0">
    <property type="entry name" value="BETA SLIDING CLAMP"/>
    <property type="match status" value="1"/>
</dbReference>
<dbReference type="InterPro" id="IPR022634">
    <property type="entry name" value="DNA_polIII_beta_N"/>
</dbReference>
<keyword evidence="7 10" id="KW-0235">DNA replication</keyword>
<feature type="domain" description="DNA polymerase III beta sliding clamp N-terminal" evidence="11">
    <location>
        <begin position="1"/>
        <end position="118"/>
    </location>
</feature>
<comment type="function">
    <text evidence="10">Confers DNA tethering and processivity to DNA polymerases and other proteins. Acts as a clamp, forming a ring around DNA (a reaction catalyzed by the clamp-loading complex) which diffuses in an ATP-independent manner freely and bidirectionally along dsDNA. Initially characterized for its ability to contact the catalytic subunit of DNA polymerase III (Pol III), a complex, multichain enzyme responsible for most of the replicative synthesis in bacteria; Pol III exhibits 3'-5' exonuclease proofreading activity. The beta chain is required for initiation of replication as well as for processivity of DNA replication.</text>
</comment>
<keyword evidence="9" id="KW-0238">DNA-binding</keyword>
<evidence type="ECO:0000256" key="3">
    <source>
        <dbReference type="ARBA" id="ARBA00021035"/>
    </source>
</evidence>
<dbReference type="SUPFAM" id="SSF55979">
    <property type="entry name" value="DNA clamp"/>
    <property type="match status" value="3"/>
</dbReference>
<evidence type="ECO:0000256" key="1">
    <source>
        <dbReference type="ARBA" id="ARBA00004496"/>
    </source>
</evidence>
<dbReference type="PIRSF" id="PIRSF000804">
    <property type="entry name" value="DNA_pol_III_b"/>
    <property type="match status" value="1"/>
</dbReference>
<dbReference type="Pfam" id="PF00712">
    <property type="entry name" value="DNA_pol3_beta"/>
    <property type="match status" value="1"/>
</dbReference>
<dbReference type="Gene3D" id="3.10.150.10">
    <property type="entry name" value="DNA Polymerase III, subunit A, domain 2"/>
    <property type="match status" value="1"/>
</dbReference>
<evidence type="ECO:0000256" key="10">
    <source>
        <dbReference type="PIRNR" id="PIRNR000804"/>
    </source>
</evidence>
<evidence type="ECO:0000259" key="12">
    <source>
        <dbReference type="Pfam" id="PF02767"/>
    </source>
</evidence>
<proteinExistence type="inferred from homology"/>
<keyword evidence="15" id="KW-1185">Reference proteome</keyword>
<gene>
    <name evidence="14" type="primary">dnaN</name>
    <name evidence="14" type="ORF">D9V79_00055</name>
</gene>
<evidence type="ECO:0000256" key="2">
    <source>
        <dbReference type="ARBA" id="ARBA00010752"/>
    </source>
</evidence>
<dbReference type="InterPro" id="IPR022637">
    <property type="entry name" value="DNA_polIII_beta_cen"/>
</dbReference>
<evidence type="ECO:0000256" key="8">
    <source>
        <dbReference type="ARBA" id="ARBA00022932"/>
    </source>
</evidence>
<dbReference type="InterPro" id="IPR001001">
    <property type="entry name" value="DNA_polIII_beta"/>
</dbReference>
<evidence type="ECO:0000313" key="14">
    <source>
        <dbReference type="EMBL" id="QCI26215.1"/>
    </source>
</evidence>
<comment type="subcellular location">
    <subcellularLocation>
        <location evidence="1 10">Cytoplasm</location>
    </subcellularLocation>
</comment>
<evidence type="ECO:0000259" key="11">
    <source>
        <dbReference type="Pfam" id="PF00712"/>
    </source>
</evidence>
<evidence type="ECO:0000313" key="15">
    <source>
        <dbReference type="Proteomes" id="UP000298636"/>
    </source>
</evidence>
<dbReference type="GO" id="GO:0005737">
    <property type="term" value="C:cytoplasm"/>
    <property type="evidence" value="ECO:0007669"/>
    <property type="project" value="UniProtKB-SubCell"/>
</dbReference>
<organism evidence="14 15">
    <name type="scientific">Buchnera aphidicola</name>
    <name type="common">Stegophylla sp.</name>
    <dbReference type="NCBI Taxonomy" id="2315800"/>
    <lineage>
        <taxon>Bacteria</taxon>
        <taxon>Pseudomonadati</taxon>
        <taxon>Pseudomonadota</taxon>
        <taxon>Gammaproteobacteria</taxon>
        <taxon>Enterobacterales</taxon>
        <taxon>Erwiniaceae</taxon>
        <taxon>Buchnera</taxon>
    </lineage>
</organism>
<protein>
    <recommendedName>
        <fullName evidence="3 10">Beta sliding clamp</fullName>
    </recommendedName>
</protein>
<dbReference type="Pfam" id="PF02767">
    <property type="entry name" value="DNA_pol3_beta_2"/>
    <property type="match status" value="1"/>
</dbReference>
<dbReference type="GO" id="GO:0003887">
    <property type="term" value="F:DNA-directed DNA polymerase activity"/>
    <property type="evidence" value="ECO:0007669"/>
    <property type="project" value="UniProtKB-UniRule"/>
</dbReference>
<sequence length="368" mass="42955">MNLIIKRNNILKPLQKLNSLISVNHENININNVLFKFKKDCLFLISTNLEIELIVQIFCIKICKFESISVCSKKILHIVRSFPIDSEICFIICNKNMKIICKNIYFLLSVLPGKNFPKFKKKKFKNSIIISQKKFKDIIYNTQFSMAKQDVRHYLNGMYFEINQNKMFLVSTDGYRISVSSILIHDISPSLYYSIIIPRKTIMELTKLLNDINITLSINIGSGIIQFYINEYILSSKLIDNNFPDYKSLLIKNFDTKIQINRMELKQSLNRASILTHNKFPGVTLQISSEKCIVIACNEQDEQVKEELLINYFGPRIELTMNIHYILEVINVVKNDFITILLNHSMSGIYIKDNQEFYSIYIIMPLIL</sequence>
<reference evidence="14 15" key="1">
    <citation type="submission" date="2018-10" db="EMBL/GenBank/DDBJ databases">
        <title>Comparative functional genomics of the obligate endosymbiont Buchnera aphidicola.</title>
        <authorList>
            <person name="Chong R.A."/>
        </authorList>
    </citation>
    <scope>NUCLEOTIDE SEQUENCE [LARGE SCALE GENOMIC DNA]</scope>
    <source>
        <strain evidence="14 15">Ssp</strain>
    </source>
</reference>
<dbReference type="AlphaFoldDB" id="A0A4D6YMF2"/>
<dbReference type="Pfam" id="PF02768">
    <property type="entry name" value="DNA_pol3_beta_3"/>
    <property type="match status" value="1"/>
</dbReference>
<keyword evidence="4 10" id="KW-0963">Cytoplasm</keyword>
<evidence type="ECO:0000259" key="13">
    <source>
        <dbReference type="Pfam" id="PF02768"/>
    </source>
</evidence>
<dbReference type="Gene3D" id="3.70.10.10">
    <property type="match status" value="1"/>
</dbReference>
<feature type="domain" description="DNA polymerase III beta sliding clamp C-terminal" evidence="13">
    <location>
        <begin position="248"/>
        <end position="366"/>
    </location>
</feature>
<name>A0A4D6YMF2_9GAMM</name>
<feature type="domain" description="DNA polymerase III beta sliding clamp central" evidence="12">
    <location>
        <begin position="130"/>
        <end position="245"/>
    </location>
</feature>
<dbReference type="NCBIfam" id="TIGR00663">
    <property type="entry name" value="dnan"/>
    <property type="match status" value="1"/>
</dbReference>
<comment type="similarity">
    <text evidence="2 10">Belongs to the beta sliding clamp family.</text>
</comment>
<dbReference type="RefSeq" id="WP_158351491.1">
    <property type="nucleotide sequence ID" value="NZ_CP032998.1"/>
</dbReference>
<comment type="subunit">
    <text evidence="10">Forms a ring-shaped head-to-tail homodimer around DNA.</text>
</comment>
<keyword evidence="5 10" id="KW-0808">Transferase</keyword>
<dbReference type="PANTHER" id="PTHR30478">
    <property type="entry name" value="DNA POLYMERASE III SUBUNIT BETA"/>
    <property type="match status" value="1"/>
</dbReference>
<accession>A0A4D6YMF2</accession>
<dbReference type="Proteomes" id="UP000298636">
    <property type="component" value="Chromosome"/>
</dbReference>
<dbReference type="OrthoDB" id="8421503at2"/>
<dbReference type="EMBL" id="CP032998">
    <property type="protein sequence ID" value="QCI26215.1"/>
    <property type="molecule type" value="Genomic_DNA"/>
</dbReference>
<dbReference type="GO" id="GO:0003677">
    <property type="term" value="F:DNA binding"/>
    <property type="evidence" value="ECO:0007669"/>
    <property type="project" value="UniProtKB-UniRule"/>
</dbReference>
<evidence type="ECO:0000256" key="7">
    <source>
        <dbReference type="ARBA" id="ARBA00022705"/>
    </source>
</evidence>
<keyword evidence="8 10" id="KW-0239">DNA-directed DNA polymerase</keyword>
<dbReference type="GO" id="GO:0006271">
    <property type="term" value="P:DNA strand elongation involved in DNA replication"/>
    <property type="evidence" value="ECO:0007669"/>
    <property type="project" value="TreeGrafter"/>
</dbReference>